<dbReference type="FunFam" id="2.70.150.10:FF:000002">
    <property type="entry name" value="Copper-transporting ATPase 1, putative"/>
    <property type="match status" value="1"/>
</dbReference>
<keyword evidence="4" id="KW-0813">Transport</keyword>
<dbReference type="InterPro" id="IPR018303">
    <property type="entry name" value="ATPase_P-typ_P_site"/>
</dbReference>
<feature type="domain" description="HMA" evidence="16">
    <location>
        <begin position="3"/>
        <end position="69"/>
    </location>
</feature>
<dbReference type="SFLD" id="SFLDS00003">
    <property type="entry name" value="Haloacid_Dehalogenase"/>
    <property type="match status" value="1"/>
</dbReference>
<evidence type="ECO:0000256" key="12">
    <source>
        <dbReference type="ARBA" id="ARBA00023008"/>
    </source>
</evidence>
<feature type="transmembrane region" description="Helical" evidence="15">
    <location>
        <begin position="736"/>
        <end position="756"/>
    </location>
</feature>
<dbReference type="Proteomes" id="UP000077384">
    <property type="component" value="Unassembled WGS sequence"/>
</dbReference>
<comment type="caution">
    <text evidence="17">The sequence shown here is derived from an EMBL/GenBank/DDBJ whole genome shotgun (WGS) entry which is preliminary data.</text>
</comment>
<keyword evidence="12" id="KW-0186">Copper</keyword>
<dbReference type="PROSITE" id="PS00154">
    <property type="entry name" value="ATPASE_E1_E2"/>
    <property type="match status" value="1"/>
</dbReference>
<dbReference type="SFLD" id="SFLDG00002">
    <property type="entry name" value="C1.7:_P-type_atpase_like"/>
    <property type="match status" value="1"/>
</dbReference>
<dbReference type="Pfam" id="PF00122">
    <property type="entry name" value="E1-E2_ATPase"/>
    <property type="match status" value="1"/>
</dbReference>
<keyword evidence="11 15" id="KW-1133">Transmembrane helix</keyword>
<evidence type="ECO:0000256" key="14">
    <source>
        <dbReference type="ARBA" id="ARBA00049289"/>
    </source>
</evidence>
<keyword evidence="20" id="KW-1185">Reference proteome</keyword>
<keyword evidence="8" id="KW-0406">Ion transport</keyword>
<sequence>MKKDISIKVYGMTCTLCSMSIEYNLERLNGVNKVSVSYAAEKALLEYDSDKVQLEDIKKTIESLGFFPEENEDKSEKGNLDGYEIAKNKLRNLLIISAALSLPLILAMMLDGLGVIDNYINPQSETSFSDLIQYLIKNTIFLHNWRVQLALATPVQFIIGFRFYKNSFYALRAKIATMDLLVAMGSSTAYFYSLYVSFFDTSSYVCGMKNIYFESSSVIITLVLLGKYLEAVAKRKTSKSLQSLMKLKVRTARVLRHDAEEYIPIEKVVVGDIIDVRPGEKIPVDGIIVEGYSTVDESMLTGESIPTQKKKNDYVTGASLNKYGTFKFRVTKVGSETVLANIIKMVEKAQQSKAPIQKITDKICGFFVPGVLFAAFSTYIIWYLIIYNQGIGLIDKPIICAVSVLVVSCPCALGLATPTAIMVGVGKGAENGTLIKDGEKLEAACKIDTVVFDKTGTITTGKLEVTDIILLNKRVLKDENDVMTFAAMAEKKSEHPLGQSIYEAAKEKFEFEISDAQEFEAIPGKGVHAVIHGNSVLIGTKKLIEENKIELANSEKVLNSLQSEGKTAVLMSFNGILDAVIGLSDKVKNNSRKAVNELEKMGIQVYMLTGDNEKTALFAANKVGIKNVIAEVLPENKAEEIRKLKENGKVVAMVGDGINDAPALAVSDVGFAIGTGTDVAIETGDIVLLGDDLRALVWAIKLSKKTMLKVKENLFWAFIYNLFAIPFAAAGNLNPVLAATAMGLSSISVTLNSLSLKRFKS</sequence>
<keyword evidence="10" id="KW-1278">Translocase</keyword>
<evidence type="ECO:0000313" key="18">
    <source>
        <dbReference type="EMBL" id="OBR95180.1"/>
    </source>
</evidence>
<dbReference type="PRINTS" id="PR00119">
    <property type="entry name" value="CATATPASE"/>
</dbReference>
<dbReference type="GO" id="GO:0005524">
    <property type="term" value="F:ATP binding"/>
    <property type="evidence" value="ECO:0007669"/>
    <property type="project" value="UniProtKB-UniRule"/>
</dbReference>
<dbReference type="Gene3D" id="3.30.70.100">
    <property type="match status" value="1"/>
</dbReference>
<evidence type="ECO:0000256" key="3">
    <source>
        <dbReference type="ARBA" id="ARBA00012517"/>
    </source>
</evidence>
<dbReference type="PROSITE" id="PS50846">
    <property type="entry name" value="HMA_2"/>
    <property type="match status" value="1"/>
</dbReference>
<dbReference type="PANTHER" id="PTHR43520:SF8">
    <property type="entry name" value="P-TYPE CU(+) TRANSPORTER"/>
    <property type="match status" value="1"/>
</dbReference>
<accession>A0A162LBH2</accession>
<keyword evidence="7 15" id="KW-0547">Nucleotide-binding</keyword>
<keyword evidence="15" id="KW-1003">Cell membrane</keyword>
<evidence type="ECO:0000256" key="5">
    <source>
        <dbReference type="ARBA" id="ARBA00022692"/>
    </source>
</evidence>
<evidence type="ECO:0000256" key="10">
    <source>
        <dbReference type="ARBA" id="ARBA00022967"/>
    </source>
</evidence>
<dbReference type="GO" id="GO:0140581">
    <property type="term" value="F:P-type monovalent copper transporter activity"/>
    <property type="evidence" value="ECO:0007669"/>
    <property type="project" value="UniProtKB-EC"/>
</dbReference>
<comment type="subcellular location">
    <subcellularLocation>
        <location evidence="1">Cell membrane</location>
        <topology evidence="1">Multi-pass membrane protein</topology>
    </subcellularLocation>
</comment>
<dbReference type="Gene3D" id="2.70.150.10">
    <property type="entry name" value="Calcium-transporting ATPase, cytoplasmic transduction domain A"/>
    <property type="match status" value="1"/>
</dbReference>
<dbReference type="PANTHER" id="PTHR43520">
    <property type="entry name" value="ATP7, ISOFORM B"/>
    <property type="match status" value="1"/>
</dbReference>
<comment type="similarity">
    <text evidence="2 15">Belongs to the cation transport ATPase (P-type) (TC 3.A.3) family. Type IB subfamily.</text>
</comment>
<dbReference type="EMBL" id="LROR01000038">
    <property type="protein sequence ID" value="OBR95180.1"/>
    <property type="molecule type" value="Genomic_DNA"/>
</dbReference>
<gene>
    <name evidence="17" type="primary">copA_2</name>
    <name evidence="18" type="synonym">copA_1</name>
    <name evidence="18" type="ORF">CLCOS_15040</name>
    <name evidence="17" type="ORF">WX73_03762</name>
</gene>
<dbReference type="NCBIfam" id="TIGR01511">
    <property type="entry name" value="ATPase-IB1_Cu"/>
    <property type="match status" value="1"/>
</dbReference>
<dbReference type="InterPro" id="IPR027256">
    <property type="entry name" value="P-typ_ATPase_IB"/>
</dbReference>
<feature type="transmembrane region" description="Helical" evidence="15">
    <location>
        <begin position="713"/>
        <end position="730"/>
    </location>
</feature>
<name>A0A162LBH2_9CLOT</name>
<proteinExistence type="inferred from homology"/>
<dbReference type="Gene3D" id="3.40.50.1000">
    <property type="entry name" value="HAD superfamily/HAD-like"/>
    <property type="match status" value="1"/>
</dbReference>
<keyword evidence="17" id="KW-0378">Hydrolase</keyword>
<evidence type="ECO:0000313" key="19">
    <source>
        <dbReference type="Proteomes" id="UP000077384"/>
    </source>
</evidence>
<evidence type="ECO:0000256" key="2">
    <source>
        <dbReference type="ARBA" id="ARBA00006024"/>
    </source>
</evidence>
<dbReference type="GO" id="GO:0016887">
    <property type="term" value="F:ATP hydrolysis activity"/>
    <property type="evidence" value="ECO:0007669"/>
    <property type="project" value="InterPro"/>
</dbReference>
<dbReference type="InterPro" id="IPR023299">
    <property type="entry name" value="ATPase_P-typ_cyto_dom_N"/>
</dbReference>
<dbReference type="Proteomes" id="UP000093694">
    <property type="component" value="Unassembled WGS sequence"/>
</dbReference>
<dbReference type="InterPro" id="IPR023214">
    <property type="entry name" value="HAD_sf"/>
</dbReference>
<dbReference type="EMBL" id="LITQ01000009">
    <property type="protein sequence ID" value="OAA93852.1"/>
    <property type="molecule type" value="Genomic_DNA"/>
</dbReference>
<evidence type="ECO:0000259" key="16">
    <source>
        <dbReference type="PROSITE" id="PS50846"/>
    </source>
</evidence>
<feature type="transmembrane region" description="Helical" evidence="15">
    <location>
        <begin position="363"/>
        <end position="386"/>
    </location>
</feature>
<evidence type="ECO:0000313" key="17">
    <source>
        <dbReference type="EMBL" id="OAA93852.1"/>
    </source>
</evidence>
<dbReference type="InterPro" id="IPR008250">
    <property type="entry name" value="ATPase_P-typ_transduc_dom_A_sf"/>
</dbReference>
<dbReference type="InterPro" id="IPR001757">
    <property type="entry name" value="P_typ_ATPase"/>
</dbReference>
<dbReference type="GO" id="GO:0005886">
    <property type="term" value="C:plasma membrane"/>
    <property type="evidence" value="ECO:0007669"/>
    <property type="project" value="UniProtKB-SubCell"/>
</dbReference>
<dbReference type="FunFam" id="3.30.70.100:FF:000001">
    <property type="entry name" value="ATPase copper transporting beta"/>
    <property type="match status" value="1"/>
</dbReference>
<feature type="transmembrane region" description="Helical" evidence="15">
    <location>
        <begin position="211"/>
        <end position="229"/>
    </location>
</feature>
<dbReference type="InterPro" id="IPR036163">
    <property type="entry name" value="HMA_dom_sf"/>
</dbReference>
<dbReference type="InterPro" id="IPR006121">
    <property type="entry name" value="HMA_dom"/>
</dbReference>
<dbReference type="NCBIfam" id="TIGR01494">
    <property type="entry name" value="ATPase_P-type"/>
    <property type="match status" value="1"/>
</dbReference>
<dbReference type="SUPFAM" id="SSF56784">
    <property type="entry name" value="HAD-like"/>
    <property type="match status" value="1"/>
</dbReference>
<evidence type="ECO:0000313" key="20">
    <source>
        <dbReference type="Proteomes" id="UP000093694"/>
    </source>
</evidence>
<dbReference type="CDD" id="cd02094">
    <property type="entry name" value="P-type_ATPase_Cu-like"/>
    <property type="match status" value="1"/>
</dbReference>
<dbReference type="RefSeq" id="WP_063600546.1">
    <property type="nucleotide sequence ID" value="NZ_LITQ01000009.1"/>
</dbReference>
<reference evidence="17 19" key="1">
    <citation type="journal article" date="2015" name="Biotechnol. Bioeng.">
        <title>Genome sequence and phenotypic characterization of Caulobacter segnis.</title>
        <authorList>
            <person name="Patel S."/>
            <person name="Fletcher B."/>
            <person name="Scott D.C."/>
            <person name="Ely B."/>
        </authorList>
    </citation>
    <scope>NUCLEOTIDE SEQUENCE [LARGE SCALE GENOMIC DNA]</scope>
    <source>
        <strain evidence="17 19">PS02</strain>
    </source>
</reference>
<evidence type="ECO:0000256" key="6">
    <source>
        <dbReference type="ARBA" id="ARBA00022723"/>
    </source>
</evidence>
<dbReference type="CDD" id="cd00371">
    <property type="entry name" value="HMA"/>
    <property type="match status" value="1"/>
</dbReference>
<feature type="transmembrane region" description="Helical" evidence="15">
    <location>
        <begin position="176"/>
        <end position="199"/>
    </location>
</feature>
<dbReference type="GO" id="GO:0043682">
    <property type="term" value="F:P-type divalent copper transporter activity"/>
    <property type="evidence" value="ECO:0007669"/>
    <property type="project" value="TreeGrafter"/>
</dbReference>
<protein>
    <recommendedName>
        <fullName evidence="3">P-type Cu(+) transporter</fullName>
        <ecNumber evidence="3">7.2.2.8</ecNumber>
    </recommendedName>
</protein>
<dbReference type="Pfam" id="PF00702">
    <property type="entry name" value="Hydrolase"/>
    <property type="match status" value="1"/>
</dbReference>
<comment type="catalytic activity">
    <reaction evidence="14">
        <text>Cu(+)(in) + ATP + H2O = Cu(+)(out) + ADP + phosphate + H(+)</text>
        <dbReference type="Rhea" id="RHEA:25792"/>
        <dbReference type="ChEBI" id="CHEBI:15377"/>
        <dbReference type="ChEBI" id="CHEBI:15378"/>
        <dbReference type="ChEBI" id="CHEBI:30616"/>
        <dbReference type="ChEBI" id="CHEBI:43474"/>
        <dbReference type="ChEBI" id="CHEBI:49552"/>
        <dbReference type="ChEBI" id="CHEBI:456216"/>
        <dbReference type="EC" id="7.2.2.8"/>
    </reaction>
</comment>
<dbReference type="Pfam" id="PF00403">
    <property type="entry name" value="HMA"/>
    <property type="match status" value="1"/>
</dbReference>
<dbReference type="AlphaFoldDB" id="A0A162LBH2"/>
<evidence type="ECO:0000256" key="11">
    <source>
        <dbReference type="ARBA" id="ARBA00022989"/>
    </source>
</evidence>
<feature type="transmembrane region" description="Helical" evidence="15">
    <location>
        <begin position="93"/>
        <end position="116"/>
    </location>
</feature>
<dbReference type="NCBIfam" id="TIGR01525">
    <property type="entry name" value="ATPase-IB_hvy"/>
    <property type="match status" value="1"/>
</dbReference>
<feature type="transmembrane region" description="Helical" evidence="15">
    <location>
        <begin position="145"/>
        <end position="164"/>
    </location>
</feature>
<dbReference type="SUPFAM" id="SSF55008">
    <property type="entry name" value="HMA, heavy metal-associated domain"/>
    <property type="match status" value="1"/>
</dbReference>
<dbReference type="SUPFAM" id="SSF81653">
    <property type="entry name" value="Calcium ATPase, transduction domain A"/>
    <property type="match status" value="1"/>
</dbReference>
<evidence type="ECO:0000256" key="7">
    <source>
        <dbReference type="ARBA" id="ARBA00022741"/>
    </source>
</evidence>
<evidence type="ECO:0000256" key="13">
    <source>
        <dbReference type="ARBA" id="ARBA00023136"/>
    </source>
</evidence>
<dbReference type="SUPFAM" id="SSF81665">
    <property type="entry name" value="Calcium ATPase, transmembrane domain M"/>
    <property type="match status" value="1"/>
</dbReference>
<evidence type="ECO:0000256" key="15">
    <source>
        <dbReference type="RuleBase" id="RU362081"/>
    </source>
</evidence>
<evidence type="ECO:0000256" key="4">
    <source>
        <dbReference type="ARBA" id="ARBA00022448"/>
    </source>
</evidence>
<keyword evidence="6 15" id="KW-0479">Metal-binding</keyword>
<reference evidence="18 20" key="2">
    <citation type="journal article" date="2016" name="Front. Microbiol.">
        <title>Industrial Acetogenic Biocatalysts: A Comparative Metabolic and Genomic Analysis.</title>
        <authorList>
            <person name="Bengelsdorf F."/>
            <person name="Poehlein A."/>
            <person name="Sonja S."/>
            <person name="Erz C."/>
            <person name="Hummel T."/>
            <person name="Hoffmeister S."/>
            <person name="Daniel R."/>
            <person name="Durre P."/>
        </authorList>
    </citation>
    <scope>NUCLEOTIDE SEQUENCE [LARGE SCALE GENOMIC DNA]</scope>
    <source>
        <strain evidence="18 20">PTA-10522</strain>
    </source>
</reference>
<evidence type="ECO:0000256" key="9">
    <source>
        <dbReference type="ARBA" id="ARBA00022840"/>
    </source>
</evidence>
<keyword evidence="9 15" id="KW-0067">ATP-binding</keyword>
<dbReference type="PRINTS" id="PR00943">
    <property type="entry name" value="CUATPASE"/>
</dbReference>
<dbReference type="PATRIC" id="fig|1705578.3.peg.3833"/>
<dbReference type="InterPro" id="IPR023298">
    <property type="entry name" value="ATPase_P-typ_TM_dom_sf"/>
</dbReference>
<keyword evidence="5 15" id="KW-0812">Transmembrane</keyword>
<keyword evidence="13 15" id="KW-0472">Membrane</keyword>
<evidence type="ECO:0000256" key="1">
    <source>
        <dbReference type="ARBA" id="ARBA00004651"/>
    </source>
</evidence>
<dbReference type="GO" id="GO:0055070">
    <property type="term" value="P:copper ion homeostasis"/>
    <property type="evidence" value="ECO:0007669"/>
    <property type="project" value="TreeGrafter"/>
</dbReference>
<dbReference type="Gene3D" id="3.40.1110.10">
    <property type="entry name" value="Calcium-transporting ATPase, cytoplasmic domain N"/>
    <property type="match status" value="1"/>
</dbReference>
<evidence type="ECO:0000256" key="8">
    <source>
        <dbReference type="ARBA" id="ARBA00022796"/>
    </source>
</evidence>
<dbReference type="InterPro" id="IPR044492">
    <property type="entry name" value="P_typ_ATPase_HD_dom"/>
</dbReference>
<dbReference type="InterPro" id="IPR036412">
    <property type="entry name" value="HAD-like_sf"/>
</dbReference>
<dbReference type="GO" id="GO:0005507">
    <property type="term" value="F:copper ion binding"/>
    <property type="evidence" value="ECO:0007669"/>
    <property type="project" value="TreeGrafter"/>
</dbReference>
<dbReference type="InterPro" id="IPR059000">
    <property type="entry name" value="ATPase_P-type_domA"/>
</dbReference>
<keyword evidence="8" id="KW-0187">Copper transport</keyword>
<dbReference type="EC" id="7.2.2.8" evidence="3"/>
<dbReference type="SFLD" id="SFLDF00027">
    <property type="entry name" value="p-type_atpase"/>
    <property type="match status" value="1"/>
</dbReference>
<organism evidence="17 19">
    <name type="scientific">Clostridium coskatii</name>
    <dbReference type="NCBI Taxonomy" id="1705578"/>
    <lineage>
        <taxon>Bacteria</taxon>
        <taxon>Bacillati</taxon>
        <taxon>Bacillota</taxon>
        <taxon>Clostridia</taxon>
        <taxon>Eubacteriales</taxon>
        <taxon>Clostridiaceae</taxon>
        <taxon>Clostridium</taxon>
    </lineage>
</organism>
<feature type="transmembrane region" description="Helical" evidence="15">
    <location>
        <begin position="398"/>
        <end position="417"/>
    </location>
</feature>